<protein>
    <recommendedName>
        <fullName evidence="1">Putative plant transposon protein domain-containing protein</fullName>
    </recommendedName>
</protein>
<sequence>MRNTFFVVENKHLLMERMVIVKLEEISDFMAEYLRRGWQSFGTYPASTNIVVVKEFYANARTFIEEAAPFLSYVRGRLVPFDAQTINSFLGTEWQDINMGQSLMLYSILLGKFMNVGRLIAEEICQCAHTAGNKSPLGHPSLITHLCQLVGVDISSPSFERPRQVIDLPFYNQYFLDGEEGQ</sequence>
<dbReference type="AlphaFoldDB" id="A0AAQ3MLV6"/>
<organism evidence="2 3">
    <name type="scientific">Vigna mungo</name>
    <name type="common">Black gram</name>
    <name type="synonym">Phaseolus mungo</name>
    <dbReference type="NCBI Taxonomy" id="3915"/>
    <lineage>
        <taxon>Eukaryota</taxon>
        <taxon>Viridiplantae</taxon>
        <taxon>Streptophyta</taxon>
        <taxon>Embryophyta</taxon>
        <taxon>Tracheophyta</taxon>
        <taxon>Spermatophyta</taxon>
        <taxon>Magnoliopsida</taxon>
        <taxon>eudicotyledons</taxon>
        <taxon>Gunneridae</taxon>
        <taxon>Pentapetalae</taxon>
        <taxon>rosids</taxon>
        <taxon>fabids</taxon>
        <taxon>Fabales</taxon>
        <taxon>Fabaceae</taxon>
        <taxon>Papilionoideae</taxon>
        <taxon>50 kb inversion clade</taxon>
        <taxon>NPAAA clade</taxon>
        <taxon>indigoferoid/millettioid clade</taxon>
        <taxon>Phaseoleae</taxon>
        <taxon>Vigna</taxon>
    </lineage>
</organism>
<evidence type="ECO:0000259" key="1">
    <source>
        <dbReference type="Pfam" id="PF20167"/>
    </source>
</evidence>
<gene>
    <name evidence="2" type="ORF">V8G54_032675</name>
</gene>
<reference evidence="2 3" key="1">
    <citation type="journal article" date="2023" name="Life. Sci Alliance">
        <title>Evolutionary insights into 3D genome organization and epigenetic landscape of Vigna mungo.</title>
        <authorList>
            <person name="Junaid A."/>
            <person name="Singh B."/>
            <person name="Bhatia S."/>
        </authorList>
    </citation>
    <scope>NUCLEOTIDE SEQUENCE [LARGE SCALE GENOMIC DNA]</scope>
    <source>
        <strain evidence="2">Urdbean</strain>
    </source>
</reference>
<evidence type="ECO:0000313" key="3">
    <source>
        <dbReference type="Proteomes" id="UP001374535"/>
    </source>
</evidence>
<evidence type="ECO:0000313" key="2">
    <source>
        <dbReference type="EMBL" id="WVY93587.1"/>
    </source>
</evidence>
<dbReference type="Pfam" id="PF20167">
    <property type="entry name" value="Transposase_32"/>
    <property type="match status" value="1"/>
</dbReference>
<dbReference type="EMBL" id="CP144691">
    <property type="protein sequence ID" value="WVY93587.1"/>
    <property type="molecule type" value="Genomic_DNA"/>
</dbReference>
<name>A0AAQ3MLV6_VIGMU</name>
<accession>A0AAQ3MLV6</accession>
<proteinExistence type="predicted"/>
<dbReference type="Proteomes" id="UP001374535">
    <property type="component" value="Chromosome 10"/>
</dbReference>
<feature type="domain" description="Putative plant transposon protein" evidence="1">
    <location>
        <begin position="35"/>
        <end position="96"/>
    </location>
</feature>
<keyword evidence="3" id="KW-1185">Reference proteome</keyword>
<dbReference type="InterPro" id="IPR046796">
    <property type="entry name" value="Transposase_32_dom"/>
</dbReference>